<dbReference type="Gene3D" id="3.40.50.720">
    <property type="entry name" value="NAD(P)-binding Rossmann-like Domain"/>
    <property type="match status" value="1"/>
</dbReference>
<dbReference type="PANTHER" id="PTHR43267">
    <property type="entry name" value="TRNA THREONYLCARBAMOYLADENOSINE DEHYDRATASE"/>
    <property type="match status" value="1"/>
</dbReference>
<evidence type="ECO:0000313" key="3">
    <source>
        <dbReference type="Proteomes" id="UP000029492"/>
    </source>
</evidence>
<dbReference type="EMBL" id="CP003811">
    <property type="protein sequence ID" value="AIQ92451.1"/>
    <property type="molecule type" value="Genomic_DNA"/>
</dbReference>
<dbReference type="RefSeq" id="WP_043759402.1">
    <property type="nucleotide sequence ID" value="NZ_CP003811.1"/>
</dbReference>
<dbReference type="HOGENOM" id="CLU_476376_0_0_5"/>
<dbReference type="STRING" id="693986.MOC_4696"/>
<dbReference type="InterPro" id="IPR035985">
    <property type="entry name" value="Ubiquitin-activating_enz"/>
</dbReference>
<sequence length="573" mass="61364">MIWFFERPNRLVAERRAVTALASSVDWLDDFGFGIGDGARLVLHFTVAVGDAKVDLELRYPRLYPDTCPDVVPRDTNLRLSDHQWSGGSLCLEYRTDNWRPELTAADMIRSAQALLSAEATTEGGAARLPSAHELTQGQRLRAADYRHVYSDALVDLLRQAAPGTRMAATMRFQFQGSAVVARIDAVDTPDGRWLQPGFPQDGHQATGVVMLQPEPVTADTELDLTNAELPREWARLCANTDANPETAEFALVLGGSGLRMAWRWLQTHAHLTPVVPVHAGDGGSERIGSIQSDMAAKAVAVVGCGSAGSKVAASLARSGIGRFVLVDDDVLLRGNLVRNDLDWRAVGAHKVHAVAARLRLINPEVTVSARALRLGGQEASGSVDTALEALSQCDLIVDATADANAFNIVSAVARRAGRPMVWLEVFEGGIGGMVARYRPGLDAPPQDMRSAYLDWCGSLNAPWLGTEAGAYATVADGGKVLVADDAEVGVIANHAARFAIDALTGGNAFPHPIYTVALRAGWIFTAPFEAYPLDVPVPEAGGPEVQSDEDRAEAVEIFTGLFAKDIHEDPAS</sequence>
<dbReference type="Pfam" id="PF00899">
    <property type="entry name" value="ThiF"/>
    <property type="match status" value="1"/>
</dbReference>
<feature type="domain" description="THIF-type NAD/FAD binding fold" evidence="1">
    <location>
        <begin position="292"/>
        <end position="427"/>
    </location>
</feature>
<dbReference type="PANTHER" id="PTHR43267:SF1">
    <property type="entry name" value="TRNA THREONYLCARBAMOYLADENOSINE DEHYDRATASE"/>
    <property type="match status" value="1"/>
</dbReference>
<dbReference type="GO" id="GO:0061504">
    <property type="term" value="P:cyclic threonylcarbamoyladenosine biosynthetic process"/>
    <property type="evidence" value="ECO:0007669"/>
    <property type="project" value="TreeGrafter"/>
</dbReference>
<dbReference type="GO" id="GO:0061503">
    <property type="term" value="F:tRNA threonylcarbamoyladenosine dehydratase"/>
    <property type="evidence" value="ECO:0007669"/>
    <property type="project" value="TreeGrafter"/>
</dbReference>
<dbReference type="InterPro" id="IPR016135">
    <property type="entry name" value="UBQ-conjugating_enzyme/RWD"/>
</dbReference>
<protein>
    <submittedName>
        <fullName evidence="2">Ubiquitin-activating enzyme</fullName>
    </submittedName>
</protein>
<dbReference type="InterPro" id="IPR045886">
    <property type="entry name" value="ThiF/MoeB/HesA"/>
</dbReference>
<dbReference type="eggNOG" id="COG0476">
    <property type="taxonomic scope" value="Bacteria"/>
</dbReference>
<evidence type="ECO:0000259" key="1">
    <source>
        <dbReference type="Pfam" id="PF00899"/>
    </source>
</evidence>
<dbReference type="AlphaFoldDB" id="A0A089NX04"/>
<name>A0A089NX04_9HYPH</name>
<evidence type="ECO:0000313" key="2">
    <source>
        <dbReference type="EMBL" id="AIQ92451.1"/>
    </source>
</evidence>
<dbReference type="InterPro" id="IPR000594">
    <property type="entry name" value="ThiF_NAD_FAD-bd"/>
</dbReference>
<dbReference type="GO" id="GO:0008641">
    <property type="term" value="F:ubiquitin-like modifier activating enzyme activity"/>
    <property type="evidence" value="ECO:0007669"/>
    <property type="project" value="InterPro"/>
</dbReference>
<proteinExistence type="predicted"/>
<dbReference type="SUPFAM" id="SSF69572">
    <property type="entry name" value="Activating enzymes of the ubiquitin-like proteins"/>
    <property type="match status" value="1"/>
</dbReference>
<dbReference type="Gene3D" id="3.10.110.10">
    <property type="entry name" value="Ubiquitin Conjugating Enzyme"/>
    <property type="match status" value="1"/>
</dbReference>
<gene>
    <name evidence="2" type="ORF">MOC_4696</name>
</gene>
<reference evidence="2 3" key="1">
    <citation type="journal article" date="2014" name="PLoS ONE">
        <title>Genome Information of Methylobacterium oryzae, a Plant-Probiotic Methylotroph in the Phyllosphere.</title>
        <authorList>
            <person name="Kwak M.J."/>
            <person name="Jeong H."/>
            <person name="Madhaiyan M."/>
            <person name="Lee Y."/>
            <person name="Sa T.M."/>
            <person name="Oh T.K."/>
            <person name="Kim J.F."/>
        </authorList>
    </citation>
    <scope>NUCLEOTIDE SEQUENCE [LARGE SCALE GENOMIC DNA]</scope>
    <source>
        <strain evidence="2 3">CBMB20</strain>
    </source>
</reference>
<dbReference type="Proteomes" id="UP000029492">
    <property type="component" value="Chromosome"/>
</dbReference>
<dbReference type="KEGG" id="mor:MOC_4696"/>
<accession>A0A089NX04</accession>
<organism evidence="2 3">
    <name type="scientific">Methylobacterium oryzae CBMB20</name>
    <dbReference type="NCBI Taxonomy" id="693986"/>
    <lineage>
        <taxon>Bacteria</taxon>
        <taxon>Pseudomonadati</taxon>
        <taxon>Pseudomonadota</taxon>
        <taxon>Alphaproteobacteria</taxon>
        <taxon>Hyphomicrobiales</taxon>
        <taxon>Methylobacteriaceae</taxon>
        <taxon>Methylobacterium</taxon>
    </lineage>
</organism>
<dbReference type="SUPFAM" id="SSF54495">
    <property type="entry name" value="UBC-like"/>
    <property type="match status" value="1"/>
</dbReference>
<keyword evidence="3" id="KW-1185">Reference proteome</keyword>